<dbReference type="KEGG" id="schi:SCHIN_v1c04250"/>
<proteinExistence type="predicted"/>
<feature type="domain" description="CinA C-terminal" evidence="1">
    <location>
        <begin position="4"/>
        <end position="150"/>
    </location>
</feature>
<accession>A0A5B9Y6C7</accession>
<organism evidence="2 3">
    <name type="scientific">Spiroplasma chinense</name>
    <dbReference type="NCBI Taxonomy" id="216932"/>
    <lineage>
        <taxon>Bacteria</taxon>
        <taxon>Bacillati</taxon>
        <taxon>Mycoplasmatota</taxon>
        <taxon>Mollicutes</taxon>
        <taxon>Entomoplasmatales</taxon>
        <taxon>Spiroplasmataceae</taxon>
        <taxon>Spiroplasma</taxon>
    </lineage>
</organism>
<dbReference type="Gene3D" id="3.90.950.20">
    <property type="entry name" value="CinA-like"/>
    <property type="match status" value="1"/>
</dbReference>
<reference evidence="2 3" key="1">
    <citation type="submission" date="2019-08" db="EMBL/GenBank/DDBJ databases">
        <title>Complete genome sequence of Spiroplasma chinense CCH (DSM 19755).</title>
        <authorList>
            <person name="Shen H.-Y."/>
            <person name="Lin Y.-C."/>
            <person name="Chou L."/>
            <person name="Kuo C.-H."/>
        </authorList>
    </citation>
    <scope>NUCLEOTIDE SEQUENCE [LARGE SCALE GENOMIC DNA]</scope>
    <source>
        <strain evidence="2 3">CCH</strain>
    </source>
</reference>
<keyword evidence="3" id="KW-1185">Reference proteome</keyword>
<dbReference type="InterPro" id="IPR036653">
    <property type="entry name" value="CinA-like_C"/>
</dbReference>
<dbReference type="InterPro" id="IPR008136">
    <property type="entry name" value="CinA_C"/>
</dbReference>
<dbReference type="EMBL" id="CP043026">
    <property type="protein sequence ID" value="QEH61622.1"/>
    <property type="molecule type" value="Genomic_DNA"/>
</dbReference>
<evidence type="ECO:0000313" key="2">
    <source>
        <dbReference type="EMBL" id="QEH61622.1"/>
    </source>
</evidence>
<sequence length="152" mass="17732">MKYLFDYLKKHNLKLSTCESFTGGMFANQFTNIPGASNFFTGSFVCYSNDFKIEQVNIDQEVIKKYSEVSQETLQLMLKNTQEALKTDICFAFTGWATPIDKTNKNSGLSYVGFLLKDKIFMFEFIIKHNFSRKKYKKRAIKFVLKEFKKVS</sequence>
<dbReference type="SUPFAM" id="SSF142433">
    <property type="entry name" value="CinA-like"/>
    <property type="match status" value="1"/>
</dbReference>
<evidence type="ECO:0000313" key="3">
    <source>
        <dbReference type="Proteomes" id="UP000323144"/>
    </source>
</evidence>
<dbReference type="RefSeq" id="WP_166508013.1">
    <property type="nucleotide sequence ID" value="NZ_CP043026.1"/>
</dbReference>
<name>A0A5B9Y6C7_9MOLU</name>
<protein>
    <submittedName>
        <fullName evidence="2">Nicotinamide-nucleotide amidase</fullName>
    </submittedName>
</protein>
<evidence type="ECO:0000259" key="1">
    <source>
        <dbReference type="Pfam" id="PF02464"/>
    </source>
</evidence>
<dbReference type="Proteomes" id="UP000323144">
    <property type="component" value="Chromosome"/>
</dbReference>
<dbReference type="NCBIfam" id="TIGR00199">
    <property type="entry name" value="PncC_domain"/>
    <property type="match status" value="1"/>
</dbReference>
<gene>
    <name evidence="2" type="primary">pncC</name>
    <name evidence="2" type="ORF">SCHIN_v1c04250</name>
</gene>
<dbReference type="AlphaFoldDB" id="A0A5B9Y6C7"/>
<dbReference type="Pfam" id="PF02464">
    <property type="entry name" value="CinA"/>
    <property type="match status" value="1"/>
</dbReference>